<dbReference type="InterPro" id="IPR028356">
    <property type="entry name" value="UDPglc_DH_euk"/>
</dbReference>
<dbReference type="InterPro" id="IPR001732">
    <property type="entry name" value="UDP-Glc/GDP-Man_DH_N"/>
</dbReference>
<dbReference type="SUPFAM" id="SSF51735">
    <property type="entry name" value="NAD(P)-binding Rossmann-fold domains"/>
    <property type="match status" value="1"/>
</dbReference>
<accession>A0A7J6X8P9</accession>
<dbReference type="InterPro" id="IPR017476">
    <property type="entry name" value="UDP-Glc/GDP-Man"/>
</dbReference>
<dbReference type="PANTHER" id="PTHR11374">
    <property type="entry name" value="UDP-GLUCOSE DEHYDROGENASE/UDP-MANNAC DEHYDROGENASE"/>
    <property type="match status" value="1"/>
</dbReference>
<keyword evidence="8" id="KW-0812">Transmembrane</keyword>
<dbReference type="InterPro" id="IPR036291">
    <property type="entry name" value="NAD(P)-bd_dom_sf"/>
</dbReference>
<dbReference type="UniPathway" id="UPA00038">
    <property type="reaction ID" value="UER00491"/>
</dbReference>
<dbReference type="PIRSF" id="PIRSF500136">
    <property type="entry name" value="UDP_ManNAc_DH"/>
    <property type="match status" value="1"/>
</dbReference>
<evidence type="ECO:0000256" key="1">
    <source>
        <dbReference type="ARBA" id="ARBA00004701"/>
    </source>
</evidence>
<dbReference type="EMBL" id="JABWDY010004295">
    <property type="protein sequence ID" value="KAF5205278.1"/>
    <property type="molecule type" value="Genomic_DNA"/>
</dbReference>
<dbReference type="AlphaFoldDB" id="A0A7J6X8P9"/>
<gene>
    <name evidence="10" type="ORF">FRX31_005132</name>
</gene>
<dbReference type="OrthoDB" id="5059218at2759"/>
<evidence type="ECO:0000256" key="5">
    <source>
        <dbReference type="ARBA" id="ARBA00023027"/>
    </source>
</evidence>
<comment type="catalytic activity">
    <reaction evidence="6">
        <text>UDP-alpha-D-glucose + 2 NAD(+) + H2O = UDP-alpha-D-glucuronate + 2 NADH + 3 H(+)</text>
        <dbReference type="Rhea" id="RHEA:23596"/>
        <dbReference type="ChEBI" id="CHEBI:15377"/>
        <dbReference type="ChEBI" id="CHEBI:15378"/>
        <dbReference type="ChEBI" id="CHEBI:57540"/>
        <dbReference type="ChEBI" id="CHEBI:57945"/>
        <dbReference type="ChEBI" id="CHEBI:58052"/>
        <dbReference type="ChEBI" id="CHEBI:58885"/>
        <dbReference type="EC" id="1.1.1.22"/>
    </reaction>
</comment>
<dbReference type="PIRSF" id="PIRSF000124">
    <property type="entry name" value="UDPglc_GDPman_dh"/>
    <property type="match status" value="1"/>
</dbReference>
<comment type="similarity">
    <text evidence="2 7">Belongs to the UDP-glucose/GDP-mannose dehydrogenase family.</text>
</comment>
<proteinExistence type="inferred from homology"/>
<dbReference type="Pfam" id="PF00984">
    <property type="entry name" value="UDPG_MGDP_dh"/>
    <property type="match status" value="1"/>
</dbReference>
<comment type="pathway">
    <text evidence="1">Nucleotide-sugar biosynthesis; UDP-alpha-D-glucuronate biosynthesis; UDP-alpha-D-glucuronate from UDP-alpha-D-glucose: step 1/1.</text>
</comment>
<dbReference type="Pfam" id="PF03720">
    <property type="entry name" value="UDPG_MGDP_dh_C"/>
    <property type="match status" value="1"/>
</dbReference>
<comment type="caution">
    <text evidence="10">The sequence shown here is derived from an EMBL/GenBank/DDBJ whole genome shotgun (WGS) entry which is preliminary data.</text>
</comment>
<evidence type="ECO:0000256" key="7">
    <source>
        <dbReference type="PIRNR" id="PIRNR000124"/>
    </source>
</evidence>
<keyword evidence="11" id="KW-1185">Reference proteome</keyword>
<reference evidence="10 11" key="1">
    <citation type="submission" date="2020-06" db="EMBL/GenBank/DDBJ databases">
        <title>Transcriptomic and genomic resources for Thalictrum thalictroides and T. hernandezii: Facilitating candidate gene discovery in an emerging model plant lineage.</title>
        <authorList>
            <person name="Arias T."/>
            <person name="Riano-Pachon D.M."/>
            <person name="Di Stilio V.S."/>
        </authorList>
    </citation>
    <scope>NUCLEOTIDE SEQUENCE [LARGE SCALE GENOMIC DNA]</scope>
    <source>
        <strain evidence="11">cv. WT478/WT964</strain>
        <tissue evidence="10">Leaves</tissue>
    </source>
</reference>
<evidence type="ECO:0000256" key="6">
    <source>
        <dbReference type="ARBA" id="ARBA00047473"/>
    </source>
</evidence>
<feature type="domain" description="UDP-glucose/GDP-mannose dehydrogenase C-terminal" evidence="9">
    <location>
        <begin position="310"/>
        <end position="415"/>
    </location>
</feature>
<keyword evidence="8" id="KW-0472">Membrane</keyword>
<dbReference type="SMART" id="SM00984">
    <property type="entry name" value="UDPG_MGDP_dh_C"/>
    <property type="match status" value="1"/>
</dbReference>
<dbReference type="GO" id="GO:0016628">
    <property type="term" value="F:oxidoreductase activity, acting on the CH-CH group of donors, NAD or NADP as acceptor"/>
    <property type="evidence" value="ECO:0007669"/>
    <property type="project" value="InterPro"/>
</dbReference>
<sequence length="446" mass="49693">MNQNPNQQNQDIYNIACLGSGYTAGLTMIMMAFHCDVVITMLDVDNEDIDDWEAGIIPFDEPNFEHMFDQVRNVRLMFGQSNNIAAALNTADFIVIAVDNPIQRIKKKNTLNLTKWKDSWEQVAMHAPDKLNPTVVYNPEFYSLGTAFNDLQNPRQVIFGGDAQILNGPLFHNVRKLMYWVDQNAVFRYHDIKSVVLAKLGINGLLASKLSILNSIASISAAVEADMNTIMEIMGRDQRLGPTYLTPGIGFGGPSLERDTRLLCHVAQNKGLLKEEQIYTKVLENNEAAEKRFVNMVVDKMNGTTNKTIAIFGLASKHGISDLTNSPAIQVCKLLLDHDVYLRIYDLYVPNAHILGNFRRGVQERVVVATSPVQAATNASAICLLTDCDAYQHGGIQFYNQLFAVMTQPSYIFNGRQNSGINWQDVANIGFSIHAVGRPSRGLGFE</sequence>
<dbReference type="PANTHER" id="PTHR11374:SF3">
    <property type="entry name" value="UDP-GLUCOSE 6-DEHYDROGENASE"/>
    <property type="match status" value="1"/>
</dbReference>
<dbReference type="InterPro" id="IPR036220">
    <property type="entry name" value="UDP-Glc/GDP-Man_DH_C_sf"/>
</dbReference>
<evidence type="ECO:0000256" key="8">
    <source>
        <dbReference type="SAM" id="Phobius"/>
    </source>
</evidence>
<dbReference type="Gene3D" id="3.40.50.720">
    <property type="entry name" value="NAD(P)-binding Rossmann-like Domain"/>
    <property type="match status" value="2"/>
</dbReference>
<evidence type="ECO:0000259" key="9">
    <source>
        <dbReference type="SMART" id="SM00984"/>
    </source>
</evidence>
<keyword evidence="5" id="KW-0520">NAD</keyword>
<evidence type="ECO:0000256" key="4">
    <source>
        <dbReference type="ARBA" id="ARBA00023002"/>
    </source>
</evidence>
<dbReference type="InterPro" id="IPR014026">
    <property type="entry name" value="UDP-Glc/GDP-Man_DH_dimer"/>
</dbReference>
<feature type="transmembrane region" description="Helical" evidence="8">
    <location>
        <begin position="12"/>
        <end position="33"/>
    </location>
</feature>
<dbReference type="SUPFAM" id="SSF52413">
    <property type="entry name" value="UDP-glucose/GDP-mannose dehydrogenase C-terminal domain"/>
    <property type="match status" value="1"/>
</dbReference>
<dbReference type="Pfam" id="PF03721">
    <property type="entry name" value="UDPG_MGDP_dh_N"/>
    <property type="match status" value="1"/>
</dbReference>
<dbReference type="GO" id="GO:0006065">
    <property type="term" value="P:UDP-glucuronate biosynthetic process"/>
    <property type="evidence" value="ECO:0007669"/>
    <property type="project" value="UniProtKB-UniPathway"/>
</dbReference>
<keyword evidence="8" id="KW-1133">Transmembrane helix</keyword>
<dbReference type="SUPFAM" id="SSF48179">
    <property type="entry name" value="6-phosphogluconate dehydrogenase C-terminal domain-like"/>
    <property type="match status" value="1"/>
</dbReference>
<evidence type="ECO:0000313" key="11">
    <source>
        <dbReference type="Proteomes" id="UP000554482"/>
    </source>
</evidence>
<dbReference type="GO" id="GO:0005634">
    <property type="term" value="C:nucleus"/>
    <property type="evidence" value="ECO:0007669"/>
    <property type="project" value="TreeGrafter"/>
</dbReference>
<dbReference type="InterPro" id="IPR008927">
    <property type="entry name" value="6-PGluconate_DH-like_C_sf"/>
</dbReference>
<dbReference type="InterPro" id="IPR028359">
    <property type="entry name" value="UDP_ManNAc/GlcNAc_DH"/>
</dbReference>
<name>A0A7J6X8P9_THATH</name>
<dbReference type="GO" id="GO:0051287">
    <property type="term" value="F:NAD binding"/>
    <property type="evidence" value="ECO:0007669"/>
    <property type="project" value="InterPro"/>
</dbReference>
<evidence type="ECO:0000313" key="10">
    <source>
        <dbReference type="EMBL" id="KAF5205278.1"/>
    </source>
</evidence>
<evidence type="ECO:0000256" key="2">
    <source>
        <dbReference type="ARBA" id="ARBA00006601"/>
    </source>
</evidence>
<organism evidence="10 11">
    <name type="scientific">Thalictrum thalictroides</name>
    <name type="common">Rue-anemone</name>
    <name type="synonym">Anemone thalictroides</name>
    <dbReference type="NCBI Taxonomy" id="46969"/>
    <lineage>
        <taxon>Eukaryota</taxon>
        <taxon>Viridiplantae</taxon>
        <taxon>Streptophyta</taxon>
        <taxon>Embryophyta</taxon>
        <taxon>Tracheophyta</taxon>
        <taxon>Spermatophyta</taxon>
        <taxon>Magnoliopsida</taxon>
        <taxon>Ranunculales</taxon>
        <taxon>Ranunculaceae</taxon>
        <taxon>Thalictroideae</taxon>
        <taxon>Thalictrum</taxon>
    </lineage>
</organism>
<dbReference type="GO" id="GO:0006024">
    <property type="term" value="P:glycosaminoglycan biosynthetic process"/>
    <property type="evidence" value="ECO:0007669"/>
    <property type="project" value="TreeGrafter"/>
</dbReference>
<dbReference type="GO" id="GO:0003979">
    <property type="term" value="F:UDP-glucose 6-dehydrogenase activity"/>
    <property type="evidence" value="ECO:0007669"/>
    <property type="project" value="UniProtKB-EC"/>
</dbReference>
<evidence type="ECO:0000256" key="3">
    <source>
        <dbReference type="ARBA" id="ARBA00012954"/>
    </source>
</evidence>
<dbReference type="EC" id="1.1.1.22" evidence="3"/>
<dbReference type="Proteomes" id="UP000554482">
    <property type="component" value="Unassembled WGS sequence"/>
</dbReference>
<dbReference type="GO" id="GO:0000271">
    <property type="term" value="P:polysaccharide biosynthetic process"/>
    <property type="evidence" value="ECO:0007669"/>
    <property type="project" value="InterPro"/>
</dbReference>
<keyword evidence="4" id="KW-0560">Oxidoreductase</keyword>
<protein>
    <recommendedName>
        <fullName evidence="3">UDP-glucose 6-dehydrogenase</fullName>
        <ecNumber evidence="3">1.1.1.22</ecNumber>
    </recommendedName>
</protein>
<dbReference type="InterPro" id="IPR014027">
    <property type="entry name" value="UDP-Glc/GDP-Man_DH_C"/>
</dbReference>